<keyword evidence="1" id="KW-0812">Transmembrane</keyword>
<name>A0A2P5D903_PARAD</name>
<feature type="non-terminal residue" evidence="2">
    <location>
        <position position="1"/>
    </location>
</feature>
<reference evidence="3" key="1">
    <citation type="submission" date="2016-06" db="EMBL/GenBank/DDBJ databases">
        <title>Parallel loss of symbiosis genes in relatives of nitrogen-fixing non-legume Parasponia.</title>
        <authorList>
            <person name="Van Velzen R."/>
            <person name="Holmer R."/>
            <person name="Bu F."/>
            <person name="Rutten L."/>
            <person name="Van Zeijl A."/>
            <person name="Liu W."/>
            <person name="Santuari L."/>
            <person name="Cao Q."/>
            <person name="Sharma T."/>
            <person name="Shen D."/>
            <person name="Roswanjaya Y."/>
            <person name="Wardhani T."/>
            <person name="Kalhor M.S."/>
            <person name="Jansen J."/>
            <person name="Van den Hoogen J."/>
            <person name="Gungor B."/>
            <person name="Hartog M."/>
            <person name="Hontelez J."/>
            <person name="Verver J."/>
            <person name="Yang W.-C."/>
            <person name="Schijlen E."/>
            <person name="Repin R."/>
            <person name="Schilthuizen M."/>
            <person name="Schranz E."/>
            <person name="Heidstra R."/>
            <person name="Miyata K."/>
            <person name="Fedorova E."/>
            <person name="Kohlen W."/>
            <person name="Bisseling T."/>
            <person name="Smit S."/>
            <person name="Geurts R."/>
        </authorList>
    </citation>
    <scope>NUCLEOTIDE SEQUENCE [LARGE SCALE GENOMIC DNA]</scope>
    <source>
        <strain evidence="3">cv. WU1-14</strain>
    </source>
</reference>
<evidence type="ECO:0000256" key="1">
    <source>
        <dbReference type="SAM" id="Phobius"/>
    </source>
</evidence>
<feature type="transmembrane region" description="Helical" evidence="1">
    <location>
        <begin position="96"/>
        <end position="119"/>
    </location>
</feature>
<keyword evidence="3" id="KW-1185">Reference proteome</keyword>
<proteinExistence type="predicted"/>
<evidence type="ECO:0000313" key="2">
    <source>
        <dbReference type="EMBL" id="PON69765.1"/>
    </source>
</evidence>
<dbReference type="Proteomes" id="UP000237105">
    <property type="component" value="Unassembled WGS sequence"/>
</dbReference>
<keyword evidence="1" id="KW-0472">Membrane</keyword>
<sequence>FLFQVLMNESVIPHIETTRIRSITRTRTRPCSITTRRHVIIHFDKRKLSLRISSGRIRSHPKTVTTIVTTTGVSAIVHHRRRRSNILHQALKKRRVVLNTVTTVITVSVKLMMISLLLVQLELGLDVILGNQRRVLMVVMMMMMISVMMRHVVLEGKMRHIDQAGGLRRL</sequence>
<feature type="transmembrane region" description="Helical" evidence="1">
    <location>
        <begin position="135"/>
        <end position="153"/>
    </location>
</feature>
<keyword evidence="1" id="KW-1133">Transmembrane helix</keyword>
<gene>
    <name evidence="2" type="ORF">PanWU01x14_085490</name>
</gene>
<dbReference type="AlphaFoldDB" id="A0A2P5D903"/>
<accession>A0A2P5D903</accession>
<comment type="caution">
    <text evidence="2">The sequence shown here is derived from an EMBL/GenBank/DDBJ whole genome shotgun (WGS) entry which is preliminary data.</text>
</comment>
<organism evidence="2 3">
    <name type="scientific">Parasponia andersonii</name>
    <name type="common">Sponia andersonii</name>
    <dbReference type="NCBI Taxonomy" id="3476"/>
    <lineage>
        <taxon>Eukaryota</taxon>
        <taxon>Viridiplantae</taxon>
        <taxon>Streptophyta</taxon>
        <taxon>Embryophyta</taxon>
        <taxon>Tracheophyta</taxon>
        <taxon>Spermatophyta</taxon>
        <taxon>Magnoliopsida</taxon>
        <taxon>eudicotyledons</taxon>
        <taxon>Gunneridae</taxon>
        <taxon>Pentapetalae</taxon>
        <taxon>rosids</taxon>
        <taxon>fabids</taxon>
        <taxon>Rosales</taxon>
        <taxon>Cannabaceae</taxon>
        <taxon>Parasponia</taxon>
    </lineage>
</organism>
<protein>
    <submittedName>
        <fullName evidence="2">Uncharacterized protein</fullName>
    </submittedName>
</protein>
<evidence type="ECO:0000313" key="3">
    <source>
        <dbReference type="Proteomes" id="UP000237105"/>
    </source>
</evidence>
<dbReference type="EMBL" id="JXTB01000054">
    <property type="protein sequence ID" value="PON69765.1"/>
    <property type="molecule type" value="Genomic_DNA"/>
</dbReference>